<evidence type="ECO:0000313" key="13">
    <source>
        <dbReference type="Proteomes" id="UP001597181"/>
    </source>
</evidence>
<evidence type="ECO:0000256" key="6">
    <source>
        <dbReference type="ARBA" id="ARBA00023049"/>
    </source>
</evidence>
<dbReference type="PANTHER" id="PTHR11705">
    <property type="entry name" value="PROTEASE FAMILY M14 CARBOXYPEPTIDASE A,B"/>
    <property type="match status" value="1"/>
</dbReference>
<dbReference type="SMART" id="SM00631">
    <property type="entry name" value="Zn_pept"/>
    <property type="match status" value="1"/>
</dbReference>
<keyword evidence="3" id="KW-0645">Protease</keyword>
<feature type="region of interest" description="Disordered" evidence="8">
    <location>
        <begin position="49"/>
        <end position="85"/>
    </location>
</feature>
<feature type="transmembrane region" description="Helical" evidence="9">
    <location>
        <begin position="586"/>
        <end position="605"/>
    </location>
</feature>
<keyword evidence="4" id="KW-0378">Hydrolase</keyword>
<dbReference type="InterPro" id="IPR000834">
    <property type="entry name" value="Peptidase_M14"/>
</dbReference>
<feature type="region of interest" description="Disordered" evidence="8">
    <location>
        <begin position="523"/>
        <end position="581"/>
    </location>
</feature>
<dbReference type="GO" id="GO:0004180">
    <property type="term" value="F:carboxypeptidase activity"/>
    <property type="evidence" value="ECO:0007669"/>
    <property type="project" value="UniProtKB-KW"/>
</dbReference>
<keyword evidence="6" id="KW-0482">Metalloprotease</keyword>
<dbReference type="SUPFAM" id="SSF53187">
    <property type="entry name" value="Zn-dependent exopeptidases"/>
    <property type="match status" value="1"/>
</dbReference>
<evidence type="ECO:0000256" key="9">
    <source>
        <dbReference type="SAM" id="Phobius"/>
    </source>
</evidence>
<dbReference type="EMBL" id="JBHTLY010000002">
    <property type="protein sequence ID" value="MFD1201139.1"/>
    <property type="molecule type" value="Genomic_DNA"/>
</dbReference>
<feature type="compositionally biased region" description="Low complexity" evidence="8">
    <location>
        <begin position="61"/>
        <end position="85"/>
    </location>
</feature>
<comment type="similarity">
    <text evidence="2 7">Belongs to the peptidase M14 family.</text>
</comment>
<keyword evidence="10" id="KW-0732">Signal</keyword>
<evidence type="ECO:0000259" key="11">
    <source>
        <dbReference type="PROSITE" id="PS52035"/>
    </source>
</evidence>
<dbReference type="RefSeq" id="WP_343957074.1">
    <property type="nucleotide sequence ID" value="NZ_BAAAKZ010000001.1"/>
</dbReference>
<evidence type="ECO:0000256" key="4">
    <source>
        <dbReference type="ARBA" id="ARBA00022801"/>
    </source>
</evidence>
<sequence>MAAKSRPLAMYIAAGVLLSGVFTAPAVALADEQGADAPGVSEAAELVTPGTNQEAGGDPDGPTAGTEAAEPEAAPAEGEATDAPAAPEAALEAPAAEQLRTGFEIRGEVEGESWTTAEEELDFLTTLAATSPRVEVDVLGKSTLGRDLHLVRVGADKPAPRAELSEANTAMVTCTQHGNEEAPREACLKLVRDLAFSEDPAIVEYLKAVTVVVIPTGNPDGFFAAGPDGVVTHDTRTRLLWDGVDAQGNPAPGTDPNRDHLALKTVEGRLMSSLLSEFTPHVALDAHEIPVRGVAGPKPGPNSNPKARYGDAEFLYPRNANVPEDVWKLSKDFVDGAIAGTREAGFDGRYYLSGGDERIMRNVLGLRGTVSVLLESNQNNLNNKDRVRVQTTAMEDVLGYHAENVERVTGMAKKYEASQIQAGKDRAPLFVGGVVPDGNPTDGVGTLPGGDPLATLDPAPACYTLTAADYETVRDQLKGHNVVVDKVGEGYQIDLAQKARPMIPYIVDAAAQYAEVAATPSAECADVDPGTGGPGTGGPGTGEPGTDGPGTGGPGTGGGKGDGSTAPVTDSGKGSGNLAVSGSEGLWLPVGAASLLLAAGVWALARTRGKRADA</sequence>
<name>A0ABW3TNJ9_9MICO</name>
<keyword evidence="9" id="KW-0472">Membrane</keyword>
<evidence type="ECO:0000256" key="7">
    <source>
        <dbReference type="PROSITE-ProRule" id="PRU01379"/>
    </source>
</evidence>
<proteinExistence type="inferred from homology"/>
<dbReference type="PROSITE" id="PS52035">
    <property type="entry name" value="PEPTIDASE_M14"/>
    <property type="match status" value="1"/>
</dbReference>
<organism evidence="12 13">
    <name type="scientific">Leucobacter albus</name>
    <dbReference type="NCBI Taxonomy" id="272210"/>
    <lineage>
        <taxon>Bacteria</taxon>
        <taxon>Bacillati</taxon>
        <taxon>Actinomycetota</taxon>
        <taxon>Actinomycetes</taxon>
        <taxon>Micrococcales</taxon>
        <taxon>Microbacteriaceae</taxon>
        <taxon>Leucobacter</taxon>
    </lineage>
</organism>
<keyword evidence="12" id="KW-0121">Carboxypeptidase</keyword>
<keyword evidence="5" id="KW-0862">Zinc</keyword>
<evidence type="ECO:0000256" key="8">
    <source>
        <dbReference type="SAM" id="MobiDB-lite"/>
    </source>
</evidence>
<keyword evidence="13" id="KW-1185">Reference proteome</keyword>
<reference evidence="13" key="1">
    <citation type="journal article" date="2019" name="Int. J. Syst. Evol. Microbiol.">
        <title>The Global Catalogue of Microorganisms (GCM) 10K type strain sequencing project: providing services to taxonomists for standard genome sequencing and annotation.</title>
        <authorList>
            <consortium name="The Broad Institute Genomics Platform"/>
            <consortium name="The Broad Institute Genome Sequencing Center for Infectious Disease"/>
            <person name="Wu L."/>
            <person name="Ma J."/>
        </authorList>
    </citation>
    <scope>NUCLEOTIDE SEQUENCE [LARGE SCALE GENOMIC DNA]</scope>
    <source>
        <strain evidence="13">CCUG 50213</strain>
    </source>
</reference>
<dbReference type="Proteomes" id="UP001597181">
    <property type="component" value="Unassembled WGS sequence"/>
</dbReference>
<evidence type="ECO:0000256" key="10">
    <source>
        <dbReference type="SAM" id="SignalP"/>
    </source>
</evidence>
<protein>
    <submittedName>
        <fullName evidence="12">M14 family zinc carboxypeptidase</fullName>
    </submittedName>
</protein>
<dbReference type="PANTHER" id="PTHR11705:SF143">
    <property type="entry name" value="SLL0236 PROTEIN"/>
    <property type="match status" value="1"/>
</dbReference>
<evidence type="ECO:0000313" key="12">
    <source>
        <dbReference type="EMBL" id="MFD1201139.1"/>
    </source>
</evidence>
<feature type="compositionally biased region" description="Gly residues" evidence="8">
    <location>
        <begin position="530"/>
        <end position="562"/>
    </location>
</feature>
<evidence type="ECO:0000256" key="5">
    <source>
        <dbReference type="ARBA" id="ARBA00022833"/>
    </source>
</evidence>
<feature type="domain" description="Peptidase M14" evidence="11">
    <location>
        <begin position="113"/>
        <end position="405"/>
    </location>
</feature>
<gene>
    <name evidence="12" type="ORF">ACFQ3U_04440</name>
</gene>
<feature type="active site" description="Proton donor/acceptor" evidence="7">
    <location>
        <position position="375"/>
    </location>
</feature>
<evidence type="ECO:0000256" key="1">
    <source>
        <dbReference type="ARBA" id="ARBA00001947"/>
    </source>
</evidence>
<accession>A0ABW3TNJ9</accession>
<comment type="cofactor">
    <cofactor evidence="1">
        <name>Zn(2+)</name>
        <dbReference type="ChEBI" id="CHEBI:29105"/>
    </cofactor>
</comment>
<keyword evidence="9" id="KW-1133">Transmembrane helix</keyword>
<feature type="chain" id="PRO_5046243600" evidence="10">
    <location>
        <begin position="31"/>
        <end position="614"/>
    </location>
</feature>
<evidence type="ECO:0000256" key="2">
    <source>
        <dbReference type="ARBA" id="ARBA00005988"/>
    </source>
</evidence>
<dbReference type="Pfam" id="PF00246">
    <property type="entry name" value="Peptidase_M14"/>
    <property type="match status" value="1"/>
</dbReference>
<feature type="signal peptide" evidence="10">
    <location>
        <begin position="1"/>
        <end position="30"/>
    </location>
</feature>
<evidence type="ECO:0000256" key="3">
    <source>
        <dbReference type="ARBA" id="ARBA00022670"/>
    </source>
</evidence>
<dbReference type="Gene3D" id="3.40.630.10">
    <property type="entry name" value="Zn peptidases"/>
    <property type="match status" value="1"/>
</dbReference>
<comment type="caution">
    <text evidence="12">The sequence shown here is derived from an EMBL/GenBank/DDBJ whole genome shotgun (WGS) entry which is preliminary data.</text>
</comment>
<keyword evidence="9" id="KW-0812">Transmembrane</keyword>